<dbReference type="EMBL" id="GBRH01187967">
    <property type="protein sequence ID" value="JAE09929.1"/>
    <property type="molecule type" value="Transcribed_RNA"/>
</dbReference>
<proteinExistence type="predicted"/>
<name>A0A0A9FFC3_ARUDO</name>
<reference evidence="2" key="2">
    <citation type="journal article" date="2015" name="Data Brief">
        <title>Shoot transcriptome of the giant reed, Arundo donax.</title>
        <authorList>
            <person name="Barrero R.A."/>
            <person name="Guerrero F.D."/>
            <person name="Moolhuijzen P."/>
            <person name="Goolsby J.A."/>
            <person name="Tidwell J."/>
            <person name="Bellgard S.E."/>
            <person name="Bellgard M.I."/>
        </authorList>
    </citation>
    <scope>NUCLEOTIDE SEQUENCE</scope>
    <source>
        <tissue evidence="2">Shoot tissue taken approximately 20 cm above the soil surface</tissue>
    </source>
</reference>
<protein>
    <submittedName>
        <fullName evidence="2">Uncharacterized protein</fullName>
    </submittedName>
</protein>
<sequence length="46" mass="5111">MEPNHGQKTAKSFLINIHTSMMLDHNRNYSQGSNLHLGSSLISSGR</sequence>
<accession>A0A0A9FFC3</accession>
<feature type="compositionally biased region" description="Polar residues" evidence="1">
    <location>
        <begin position="28"/>
        <end position="46"/>
    </location>
</feature>
<feature type="region of interest" description="Disordered" evidence="1">
    <location>
        <begin position="26"/>
        <end position="46"/>
    </location>
</feature>
<evidence type="ECO:0000256" key="1">
    <source>
        <dbReference type="SAM" id="MobiDB-lite"/>
    </source>
</evidence>
<organism evidence="2">
    <name type="scientific">Arundo donax</name>
    <name type="common">Giant reed</name>
    <name type="synonym">Donax arundinaceus</name>
    <dbReference type="NCBI Taxonomy" id="35708"/>
    <lineage>
        <taxon>Eukaryota</taxon>
        <taxon>Viridiplantae</taxon>
        <taxon>Streptophyta</taxon>
        <taxon>Embryophyta</taxon>
        <taxon>Tracheophyta</taxon>
        <taxon>Spermatophyta</taxon>
        <taxon>Magnoliopsida</taxon>
        <taxon>Liliopsida</taxon>
        <taxon>Poales</taxon>
        <taxon>Poaceae</taxon>
        <taxon>PACMAD clade</taxon>
        <taxon>Arundinoideae</taxon>
        <taxon>Arundineae</taxon>
        <taxon>Arundo</taxon>
    </lineage>
</organism>
<evidence type="ECO:0000313" key="2">
    <source>
        <dbReference type="EMBL" id="JAE09929.1"/>
    </source>
</evidence>
<dbReference type="AlphaFoldDB" id="A0A0A9FFC3"/>
<reference evidence="2" key="1">
    <citation type="submission" date="2014-09" db="EMBL/GenBank/DDBJ databases">
        <authorList>
            <person name="Magalhaes I.L.F."/>
            <person name="Oliveira U."/>
            <person name="Santos F.R."/>
            <person name="Vidigal T.H.D.A."/>
            <person name="Brescovit A.D."/>
            <person name="Santos A.J."/>
        </authorList>
    </citation>
    <scope>NUCLEOTIDE SEQUENCE</scope>
    <source>
        <tissue evidence="2">Shoot tissue taken approximately 20 cm above the soil surface</tissue>
    </source>
</reference>